<dbReference type="GO" id="GO:0005840">
    <property type="term" value="C:ribosome"/>
    <property type="evidence" value="ECO:0007669"/>
    <property type="project" value="UniProtKB-KW"/>
</dbReference>
<dbReference type="NCBIfam" id="TIGR01023">
    <property type="entry name" value="rpmG_bact"/>
    <property type="match status" value="1"/>
</dbReference>
<proteinExistence type="inferred from homology"/>
<dbReference type="GO" id="GO:0006412">
    <property type="term" value="P:translation"/>
    <property type="evidence" value="ECO:0007669"/>
    <property type="project" value="InterPro"/>
</dbReference>
<dbReference type="GO" id="GO:1990904">
    <property type="term" value="C:ribonucleoprotein complex"/>
    <property type="evidence" value="ECO:0007669"/>
    <property type="project" value="UniProtKB-KW"/>
</dbReference>
<evidence type="ECO:0000256" key="5">
    <source>
        <dbReference type="ARBA" id="ARBA00023274"/>
    </source>
</evidence>
<evidence type="ECO:0000256" key="4">
    <source>
        <dbReference type="ARBA" id="ARBA00023128"/>
    </source>
</evidence>
<sequence>RTIIVRMISTAQTGFFYTTKRVRLNTPKLSAVKYDPVVKSRVLFIESRKTRK</sequence>
<comment type="caution">
    <text evidence="8">The sequence shown here is derived from an EMBL/GenBank/DDBJ whole genome shotgun (WGS) entry which is preliminary data.</text>
</comment>
<comment type="similarity">
    <text evidence="2">Belongs to the bacterial ribosomal protein bL33 family.</text>
</comment>
<evidence type="ECO:0000256" key="2">
    <source>
        <dbReference type="ARBA" id="ARBA00007596"/>
    </source>
</evidence>
<protein>
    <recommendedName>
        <fullName evidence="6">Large ribosomal subunit protein bL33m</fullName>
    </recommendedName>
</protein>
<keyword evidence="4" id="KW-0496">Mitochondrion</keyword>
<keyword evidence="5" id="KW-0687">Ribonucleoprotein</keyword>
<gene>
    <name evidence="7" type="ORF">L210DRAFT_3434608</name>
    <name evidence="8" type="ORF">L210DRAFT_853896</name>
</gene>
<dbReference type="Proteomes" id="UP001194468">
    <property type="component" value="Unassembled WGS sequence"/>
</dbReference>
<dbReference type="GO" id="GO:0003735">
    <property type="term" value="F:structural constituent of ribosome"/>
    <property type="evidence" value="ECO:0007669"/>
    <property type="project" value="InterPro"/>
</dbReference>
<dbReference type="Gene3D" id="2.20.28.120">
    <property type="entry name" value="Ribosomal protein L33"/>
    <property type="match status" value="1"/>
</dbReference>
<evidence type="ECO:0000256" key="1">
    <source>
        <dbReference type="ARBA" id="ARBA00004173"/>
    </source>
</evidence>
<accession>A0AAD4BS81</accession>
<keyword evidence="9" id="KW-1185">Reference proteome</keyword>
<name>A0AAD4BS81_BOLED</name>
<dbReference type="EMBL" id="WHUW01000017">
    <property type="protein sequence ID" value="KAF8438035.1"/>
    <property type="molecule type" value="Genomic_DNA"/>
</dbReference>
<dbReference type="AlphaFoldDB" id="A0AAD4BS81"/>
<evidence type="ECO:0000313" key="8">
    <source>
        <dbReference type="EMBL" id="KAF8438035.1"/>
    </source>
</evidence>
<evidence type="ECO:0000256" key="3">
    <source>
        <dbReference type="ARBA" id="ARBA00022980"/>
    </source>
</evidence>
<comment type="subcellular location">
    <subcellularLocation>
        <location evidence="1">Mitochondrion</location>
    </subcellularLocation>
</comment>
<dbReference type="InterPro" id="IPR011332">
    <property type="entry name" value="Ribosomal_zn-bd"/>
</dbReference>
<dbReference type="GO" id="GO:0005739">
    <property type="term" value="C:mitochondrion"/>
    <property type="evidence" value="ECO:0007669"/>
    <property type="project" value="UniProtKB-SubCell"/>
</dbReference>
<evidence type="ECO:0000313" key="7">
    <source>
        <dbReference type="EMBL" id="KAF8414585.1"/>
    </source>
</evidence>
<dbReference type="EMBL" id="WHUW01000476">
    <property type="protein sequence ID" value="KAF8414585.1"/>
    <property type="molecule type" value="Genomic_DNA"/>
</dbReference>
<evidence type="ECO:0000256" key="6">
    <source>
        <dbReference type="ARBA" id="ARBA00035275"/>
    </source>
</evidence>
<dbReference type="InterPro" id="IPR038584">
    <property type="entry name" value="Ribosomal_bL33_sf"/>
</dbReference>
<reference evidence="8" key="2">
    <citation type="journal article" date="2020" name="Nat. Commun.">
        <title>Large-scale genome sequencing of mycorrhizal fungi provides insights into the early evolution of symbiotic traits.</title>
        <authorList>
            <person name="Miyauchi S."/>
            <person name="Kiss E."/>
            <person name="Kuo A."/>
            <person name="Drula E."/>
            <person name="Kohler A."/>
            <person name="Sanchez-Garcia M."/>
            <person name="Morin E."/>
            <person name="Andreopoulos B."/>
            <person name="Barry K.W."/>
            <person name="Bonito G."/>
            <person name="Buee M."/>
            <person name="Carver A."/>
            <person name="Chen C."/>
            <person name="Cichocki N."/>
            <person name="Clum A."/>
            <person name="Culley D."/>
            <person name="Crous P.W."/>
            <person name="Fauchery L."/>
            <person name="Girlanda M."/>
            <person name="Hayes R.D."/>
            <person name="Keri Z."/>
            <person name="LaButti K."/>
            <person name="Lipzen A."/>
            <person name="Lombard V."/>
            <person name="Magnuson J."/>
            <person name="Maillard F."/>
            <person name="Murat C."/>
            <person name="Nolan M."/>
            <person name="Ohm R.A."/>
            <person name="Pangilinan J."/>
            <person name="Pereira M.F."/>
            <person name="Perotto S."/>
            <person name="Peter M."/>
            <person name="Pfister S."/>
            <person name="Riley R."/>
            <person name="Sitrit Y."/>
            <person name="Stielow J.B."/>
            <person name="Szollosi G."/>
            <person name="Zifcakova L."/>
            <person name="Stursova M."/>
            <person name="Spatafora J.W."/>
            <person name="Tedersoo L."/>
            <person name="Vaario L.M."/>
            <person name="Yamada A."/>
            <person name="Yan M."/>
            <person name="Wang P."/>
            <person name="Xu J."/>
            <person name="Bruns T."/>
            <person name="Baldrian P."/>
            <person name="Vilgalys R."/>
            <person name="Dunand C."/>
            <person name="Henrissat B."/>
            <person name="Grigoriev I.V."/>
            <person name="Hibbett D."/>
            <person name="Nagy L.G."/>
            <person name="Martin F.M."/>
        </authorList>
    </citation>
    <scope>NUCLEOTIDE SEQUENCE</scope>
    <source>
        <strain evidence="8">BED1</strain>
    </source>
</reference>
<dbReference type="PANTHER" id="PTHR47037">
    <property type="entry name" value="39S RIBOSOMAL PROTEIN L33, MITOCHONDRIAL"/>
    <property type="match status" value="1"/>
</dbReference>
<organism evidence="8 9">
    <name type="scientific">Boletus edulis BED1</name>
    <dbReference type="NCBI Taxonomy" id="1328754"/>
    <lineage>
        <taxon>Eukaryota</taxon>
        <taxon>Fungi</taxon>
        <taxon>Dikarya</taxon>
        <taxon>Basidiomycota</taxon>
        <taxon>Agaricomycotina</taxon>
        <taxon>Agaricomycetes</taxon>
        <taxon>Agaricomycetidae</taxon>
        <taxon>Boletales</taxon>
        <taxon>Boletineae</taxon>
        <taxon>Boletaceae</taxon>
        <taxon>Boletoideae</taxon>
        <taxon>Boletus</taxon>
    </lineage>
</organism>
<dbReference type="PANTHER" id="PTHR47037:SF1">
    <property type="entry name" value="LARGE RIBOSOMAL SUBUNIT PROTEIN BL33M"/>
    <property type="match status" value="1"/>
</dbReference>
<dbReference type="SUPFAM" id="SSF57829">
    <property type="entry name" value="Zn-binding ribosomal proteins"/>
    <property type="match status" value="1"/>
</dbReference>
<reference evidence="8" key="1">
    <citation type="submission" date="2019-10" db="EMBL/GenBank/DDBJ databases">
        <authorList>
            <consortium name="DOE Joint Genome Institute"/>
            <person name="Kuo A."/>
            <person name="Miyauchi S."/>
            <person name="Kiss E."/>
            <person name="Drula E."/>
            <person name="Kohler A."/>
            <person name="Sanchez-Garcia M."/>
            <person name="Andreopoulos B."/>
            <person name="Barry K.W."/>
            <person name="Bonito G."/>
            <person name="Buee M."/>
            <person name="Carver A."/>
            <person name="Chen C."/>
            <person name="Cichocki N."/>
            <person name="Clum A."/>
            <person name="Culley D."/>
            <person name="Crous P.W."/>
            <person name="Fauchery L."/>
            <person name="Girlanda M."/>
            <person name="Hayes R."/>
            <person name="Keri Z."/>
            <person name="LaButti K."/>
            <person name="Lipzen A."/>
            <person name="Lombard V."/>
            <person name="Magnuson J."/>
            <person name="Maillard F."/>
            <person name="Morin E."/>
            <person name="Murat C."/>
            <person name="Nolan M."/>
            <person name="Ohm R."/>
            <person name="Pangilinan J."/>
            <person name="Pereira M."/>
            <person name="Perotto S."/>
            <person name="Peter M."/>
            <person name="Riley R."/>
            <person name="Sitrit Y."/>
            <person name="Stielow B."/>
            <person name="Szollosi G."/>
            <person name="Zifcakova L."/>
            <person name="Stursova M."/>
            <person name="Spatafora J.W."/>
            <person name="Tedersoo L."/>
            <person name="Vaario L.-M."/>
            <person name="Yamada A."/>
            <person name="Yan M."/>
            <person name="Wang P."/>
            <person name="Xu J."/>
            <person name="Bruns T."/>
            <person name="Baldrian P."/>
            <person name="Vilgalys R."/>
            <person name="Henrissat B."/>
            <person name="Grigoriev I.V."/>
            <person name="Hibbett D."/>
            <person name="Nagy L.G."/>
            <person name="Martin F.M."/>
        </authorList>
    </citation>
    <scope>NUCLEOTIDE SEQUENCE</scope>
    <source>
        <strain evidence="8">BED1</strain>
    </source>
</reference>
<keyword evidence="3" id="KW-0689">Ribosomal protein</keyword>
<dbReference type="InterPro" id="IPR001705">
    <property type="entry name" value="Ribosomal_bL33"/>
</dbReference>
<dbReference type="InterPro" id="IPR052008">
    <property type="entry name" value="Mitoribosomal_protein_bL33"/>
</dbReference>
<dbReference type="Pfam" id="PF00471">
    <property type="entry name" value="Ribosomal_L33"/>
    <property type="match status" value="1"/>
</dbReference>
<feature type="non-terminal residue" evidence="8">
    <location>
        <position position="52"/>
    </location>
</feature>
<evidence type="ECO:0000313" key="9">
    <source>
        <dbReference type="Proteomes" id="UP001194468"/>
    </source>
</evidence>